<dbReference type="InterPro" id="IPR036291">
    <property type="entry name" value="NAD(P)-bd_dom_sf"/>
</dbReference>
<evidence type="ECO:0000313" key="6">
    <source>
        <dbReference type="Proteomes" id="UP000814176"/>
    </source>
</evidence>
<proteinExistence type="inferred from homology"/>
<accession>A0ABQ8KFG4</accession>
<dbReference type="RefSeq" id="XP_047778540.1">
    <property type="nucleotide sequence ID" value="XM_047922714.1"/>
</dbReference>
<sequence length="339" mass="34920">MDPTPAVPAPDLFSLAGQNVLITGASRGIGAACALALAEAGANICLVVRPAPSANLATADAIAALGRTVTTVECDLADLAAVRQVFAKALEAVGGDIHVLVNCAGIQRRSPAVQFPESDWDDVRLCLSLGRSACRPSFRLPSRSPFAPSASVAVTVARVSPAASVCGCGTRPALPRVGLLLSALLLPAYAVTVNVWPALSPRFSVRVSGRASKAGATGSRRPHRLAASEPGQRCAPCDVRHECEYGIVRLHLRARNLRLPIPSPAPSIRGIARHAISLSVSSSKRICTWWAAPLCLGPSVTGEMSSGCGVPPSDPTSLARLSHSSAGVLLSALSTQLCS</sequence>
<dbReference type="PANTHER" id="PTHR42879">
    <property type="entry name" value="3-OXOACYL-(ACYL-CARRIER-PROTEIN) REDUCTASE"/>
    <property type="match status" value="1"/>
</dbReference>
<evidence type="ECO:0000313" key="5">
    <source>
        <dbReference type="EMBL" id="KAH9836255.1"/>
    </source>
</evidence>
<evidence type="ECO:0000259" key="4">
    <source>
        <dbReference type="SMART" id="SM00822"/>
    </source>
</evidence>
<evidence type="ECO:0000256" key="1">
    <source>
        <dbReference type="ARBA" id="ARBA00006484"/>
    </source>
</evidence>
<dbReference type="EC" id="1.1.1.100" evidence="2"/>
<reference evidence="5 6" key="1">
    <citation type="journal article" date="2021" name="Environ. Microbiol.">
        <title>Gene family expansions and transcriptome signatures uncover fungal adaptations to wood decay.</title>
        <authorList>
            <person name="Hage H."/>
            <person name="Miyauchi S."/>
            <person name="Viragh M."/>
            <person name="Drula E."/>
            <person name="Min B."/>
            <person name="Chaduli D."/>
            <person name="Navarro D."/>
            <person name="Favel A."/>
            <person name="Norest M."/>
            <person name="Lesage-Meessen L."/>
            <person name="Balint B."/>
            <person name="Merenyi Z."/>
            <person name="de Eugenio L."/>
            <person name="Morin E."/>
            <person name="Martinez A.T."/>
            <person name="Baldrian P."/>
            <person name="Stursova M."/>
            <person name="Martinez M.J."/>
            <person name="Novotny C."/>
            <person name="Magnuson J.K."/>
            <person name="Spatafora J.W."/>
            <person name="Maurice S."/>
            <person name="Pangilinan J."/>
            <person name="Andreopoulos W."/>
            <person name="LaButti K."/>
            <person name="Hundley H."/>
            <person name="Na H."/>
            <person name="Kuo A."/>
            <person name="Barry K."/>
            <person name="Lipzen A."/>
            <person name="Henrissat B."/>
            <person name="Riley R."/>
            <person name="Ahrendt S."/>
            <person name="Nagy L.G."/>
            <person name="Grigoriev I.V."/>
            <person name="Martin F."/>
            <person name="Rosso M.N."/>
        </authorList>
    </citation>
    <scope>NUCLEOTIDE SEQUENCE [LARGE SCALE GENOMIC DNA]</scope>
    <source>
        <strain evidence="5 6">CIRM-BRFM 1785</strain>
    </source>
</reference>
<dbReference type="InterPro" id="IPR003560">
    <property type="entry name" value="DHB_DH"/>
</dbReference>
<dbReference type="PANTHER" id="PTHR42879:SF2">
    <property type="entry name" value="3-OXOACYL-[ACYL-CARRIER-PROTEIN] REDUCTASE FABG"/>
    <property type="match status" value="1"/>
</dbReference>
<dbReference type="EMBL" id="JADCUA010000011">
    <property type="protein sequence ID" value="KAH9836255.1"/>
    <property type="molecule type" value="Genomic_DNA"/>
</dbReference>
<feature type="domain" description="Ketoreductase" evidence="4">
    <location>
        <begin position="18"/>
        <end position="175"/>
    </location>
</feature>
<dbReference type="PRINTS" id="PR01397">
    <property type="entry name" value="DHBDHDRGNASE"/>
</dbReference>
<dbReference type="InterPro" id="IPR057326">
    <property type="entry name" value="KR_dom"/>
</dbReference>
<evidence type="ECO:0000256" key="3">
    <source>
        <dbReference type="ARBA" id="ARBA00048508"/>
    </source>
</evidence>
<evidence type="ECO:0000256" key="2">
    <source>
        <dbReference type="ARBA" id="ARBA00012948"/>
    </source>
</evidence>
<name>A0ABQ8KFG4_9APHY</name>
<organism evidence="5 6">
    <name type="scientific">Rhodofomes roseus</name>
    <dbReference type="NCBI Taxonomy" id="34475"/>
    <lineage>
        <taxon>Eukaryota</taxon>
        <taxon>Fungi</taxon>
        <taxon>Dikarya</taxon>
        <taxon>Basidiomycota</taxon>
        <taxon>Agaricomycotina</taxon>
        <taxon>Agaricomycetes</taxon>
        <taxon>Polyporales</taxon>
        <taxon>Rhodofomes</taxon>
    </lineage>
</organism>
<dbReference type="Gene3D" id="3.40.50.720">
    <property type="entry name" value="NAD(P)-binding Rossmann-like Domain"/>
    <property type="match status" value="1"/>
</dbReference>
<dbReference type="InterPro" id="IPR050259">
    <property type="entry name" value="SDR"/>
</dbReference>
<gene>
    <name evidence="5" type="ORF">C8Q71DRAFT_73956</name>
</gene>
<dbReference type="GeneID" id="72003446"/>
<comment type="catalytic activity">
    <reaction evidence="3">
        <text>a (3R)-hydroxyacyl-[ACP] + NADP(+) = a 3-oxoacyl-[ACP] + NADPH + H(+)</text>
        <dbReference type="Rhea" id="RHEA:17397"/>
        <dbReference type="Rhea" id="RHEA-COMP:9916"/>
        <dbReference type="Rhea" id="RHEA-COMP:9945"/>
        <dbReference type="ChEBI" id="CHEBI:15378"/>
        <dbReference type="ChEBI" id="CHEBI:57783"/>
        <dbReference type="ChEBI" id="CHEBI:58349"/>
        <dbReference type="ChEBI" id="CHEBI:78776"/>
        <dbReference type="ChEBI" id="CHEBI:78827"/>
        <dbReference type="EC" id="1.1.1.100"/>
    </reaction>
</comment>
<dbReference type="SMART" id="SM00822">
    <property type="entry name" value="PKS_KR"/>
    <property type="match status" value="1"/>
</dbReference>
<dbReference type="InterPro" id="IPR002347">
    <property type="entry name" value="SDR_fam"/>
</dbReference>
<dbReference type="Pfam" id="PF00106">
    <property type="entry name" value="adh_short"/>
    <property type="match status" value="1"/>
</dbReference>
<dbReference type="SUPFAM" id="SSF51735">
    <property type="entry name" value="NAD(P)-binding Rossmann-fold domains"/>
    <property type="match status" value="1"/>
</dbReference>
<comment type="similarity">
    <text evidence="1">Belongs to the short-chain dehydrogenases/reductases (SDR) family.</text>
</comment>
<keyword evidence="6" id="KW-1185">Reference proteome</keyword>
<dbReference type="Proteomes" id="UP000814176">
    <property type="component" value="Unassembled WGS sequence"/>
</dbReference>
<protein>
    <recommendedName>
        <fullName evidence="2">3-oxoacyl-[acyl-carrier-protein] reductase</fullName>
        <ecNumber evidence="2">1.1.1.100</ecNumber>
    </recommendedName>
</protein>
<comment type="caution">
    <text evidence="5">The sequence shown here is derived from an EMBL/GenBank/DDBJ whole genome shotgun (WGS) entry which is preliminary data.</text>
</comment>